<keyword evidence="6" id="KW-0449">Lipoprotein</keyword>
<dbReference type="InterPro" id="IPR045156">
    <property type="entry name" value="Vac8"/>
</dbReference>
<dbReference type="PANTHER" id="PTHR47249">
    <property type="entry name" value="VACUOLAR PROTEIN 8"/>
    <property type="match status" value="1"/>
</dbReference>
<keyword evidence="4" id="KW-0677">Repeat</keyword>
<dbReference type="Gene3D" id="1.25.10.10">
    <property type="entry name" value="Leucine-rich Repeat Variant"/>
    <property type="match status" value="8"/>
</dbReference>
<dbReference type="EMBL" id="HBIV01025297">
    <property type="protein sequence ID" value="CAE0666536.1"/>
    <property type="molecule type" value="Transcribed_RNA"/>
</dbReference>
<evidence type="ECO:0000256" key="5">
    <source>
        <dbReference type="ARBA" id="ARBA00023136"/>
    </source>
</evidence>
<keyword evidence="5" id="KW-0472">Membrane</keyword>
<evidence type="ECO:0000256" key="1">
    <source>
        <dbReference type="ARBA" id="ARBA00004592"/>
    </source>
</evidence>
<dbReference type="InterPro" id="IPR000225">
    <property type="entry name" value="Armadillo"/>
</dbReference>
<dbReference type="GO" id="GO:0071562">
    <property type="term" value="P:nucleus-vacuole junction assembly"/>
    <property type="evidence" value="ECO:0007669"/>
    <property type="project" value="InterPro"/>
</dbReference>
<dbReference type="InterPro" id="IPR011989">
    <property type="entry name" value="ARM-like"/>
</dbReference>
<feature type="region of interest" description="Disordered" evidence="9">
    <location>
        <begin position="2303"/>
        <end position="2325"/>
    </location>
</feature>
<evidence type="ECO:0000256" key="3">
    <source>
        <dbReference type="ARBA" id="ARBA00022554"/>
    </source>
</evidence>
<dbReference type="SMART" id="SM00185">
    <property type="entry name" value="ARM"/>
    <property type="match status" value="8"/>
</dbReference>
<keyword evidence="3" id="KW-0926">Vacuole</keyword>
<evidence type="ECO:0000256" key="9">
    <source>
        <dbReference type="SAM" id="MobiDB-lite"/>
    </source>
</evidence>
<feature type="compositionally biased region" description="Basic and acidic residues" evidence="9">
    <location>
        <begin position="1385"/>
        <end position="1407"/>
    </location>
</feature>
<organism evidence="10">
    <name type="scientific">Lotharella globosa</name>
    <dbReference type="NCBI Taxonomy" id="91324"/>
    <lineage>
        <taxon>Eukaryota</taxon>
        <taxon>Sar</taxon>
        <taxon>Rhizaria</taxon>
        <taxon>Cercozoa</taxon>
        <taxon>Chlorarachniophyceae</taxon>
        <taxon>Lotharella</taxon>
    </lineage>
</organism>
<reference evidence="10" key="1">
    <citation type="submission" date="2021-01" db="EMBL/GenBank/DDBJ databases">
        <authorList>
            <person name="Corre E."/>
            <person name="Pelletier E."/>
            <person name="Niang G."/>
            <person name="Scheremetjew M."/>
            <person name="Finn R."/>
            <person name="Kale V."/>
            <person name="Holt S."/>
            <person name="Cochrane G."/>
            <person name="Meng A."/>
            <person name="Brown T."/>
            <person name="Cohen L."/>
        </authorList>
    </citation>
    <scope>NUCLEOTIDE SEQUENCE</scope>
    <source>
        <strain evidence="10">CCCM811</strain>
    </source>
</reference>
<comment type="subcellular location">
    <subcellularLocation>
        <location evidence="1">Vacuole membrane</location>
        <topology evidence="1">Lipid-anchor</topology>
    </subcellularLocation>
</comment>
<feature type="repeat" description="ARM" evidence="8">
    <location>
        <begin position="290"/>
        <end position="335"/>
    </location>
</feature>
<dbReference type="InterPro" id="IPR016024">
    <property type="entry name" value="ARM-type_fold"/>
</dbReference>
<evidence type="ECO:0000313" key="10">
    <source>
        <dbReference type="EMBL" id="CAE0666536.1"/>
    </source>
</evidence>
<comment type="similarity">
    <text evidence="2">Belongs to the beta-catenin family.</text>
</comment>
<evidence type="ECO:0000256" key="8">
    <source>
        <dbReference type="PROSITE-ProRule" id="PRU00259"/>
    </source>
</evidence>
<evidence type="ECO:0000256" key="6">
    <source>
        <dbReference type="ARBA" id="ARBA00023288"/>
    </source>
</evidence>
<dbReference type="SUPFAM" id="SSF48371">
    <property type="entry name" value="ARM repeat"/>
    <property type="match status" value="5"/>
</dbReference>
<dbReference type="PANTHER" id="PTHR47249:SF1">
    <property type="entry name" value="VACUOLAR PROTEIN 8"/>
    <property type="match status" value="1"/>
</dbReference>
<dbReference type="GO" id="GO:0005774">
    <property type="term" value="C:vacuolar membrane"/>
    <property type="evidence" value="ECO:0007669"/>
    <property type="project" value="UniProtKB-SubCell"/>
</dbReference>
<feature type="region of interest" description="Disordered" evidence="9">
    <location>
        <begin position="1367"/>
        <end position="1407"/>
    </location>
</feature>
<feature type="compositionally biased region" description="Basic residues" evidence="9">
    <location>
        <begin position="1374"/>
        <end position="1384"/>
    </location>
</feature>
<accession>A0A7S4DS21</accession>
<dbReference type="PROSITE" id="PS50176">
    <property type="entry name" value="ARM_REPEAT"/>
    <property type="match status" value="2"/>
</dbReference>
<evidence type="ECO:0000256" key="4">
    <source>
        <dbReference type="ARBA" id="ARBA00022737"/>
    </source>
</evidence>
<name>A0A7S4DS21_9EUKA</name>
<sequence length="2523" mass="283625">MMYKALDVKELKPDLILAPFPMSSDGLGSAEGKDIIPLKMLLRLGAYDRLKKDRRQAAQGLSLFSMTPGGQSEVVRYRANDGIRTLFDGLFYDDHITQLYSCIALTNISSNLIHRTKLVQSGIIERMYKLASNENLEDEIRVSALCCLGHLAATPELHHLFHTFVPKTMTFLFSPSYLLQRNAAVILHNLSCNKALWLTLMNNRVITATGKMLATASANIQAQLHMLRVLENLAIEDEIRVEVAKSGILAETTHLLVHTTSAGLRTELIFMYSILTASRVSHSFLMNTPGALESILMLLEDNSTISDKMLYFAVSTVGNLSANPDYQARVIEAGGLNQLVKLLARQSLHMNTCIQTLRALAGMATSRKIHNVLLKKDCFELALSCTPSSVLLCQRFACLLVAFFSEHPHVCQRLAEPTTVARFLKIAAEPHTPVHTIRYCLLILANVASAQVNHRVLMDEIGKMNYVKFVDILNNSDNMVLHNYSLFISNLSTSKENQERLSKARLLAKMRPLMSLPQKKIVYNVMCYLANISALPHNAKPIIDVMGESIVGFVDLLEPEYELVVARTLLNLSYNDYCKKMLMGPLRNNFGAMIKALAAATVAQVRRMTVMVLANISLMEAVRHMLLQRPYIDVILSSLYNDVKQQESALLACINITSSPQSVRQLNKMHFVTQLSACLSSPHATCRIESYICLAHFAEHELAHVDLMEVNLVQFFLNLCVKQAVGPMIVEKRVCLLAVCNFCRHKTNHRYLTNTGVLLTKAIIECFDGATDKYTMLYGAQTLSNLSITMASNAMFSDTLFLQKVIKLSHACKDYRTKHYLLLTLRNLARHRSYGLKFLETNMAAYLVTEMNSPLPAECAADSQEGRAKKKMYLELIRYQIMHIVFNLSMSGAFSIDLVRKGAVPALITVLDAPATPANIQVLTAKTLANFGSSGEYASVRGLMERGAAGLHCILKYFQQLSKIALDAIAQQKREEKMFASTGARMPHKTKDPNASTVPGLTKGELEVLQGIGWCFASLVADPKNQKEVFRWLGMKKSLEYITTFLNCPISELQTAGGWVIATITSNPDPKGAPMIKMYPDIINTLARLVNDPDTAQAVSKYCMHALSSISHNPEDHKDLLSRAKEVFLGLQRSAATLIKAADSKNTAGIKTVRQMALLMSNLAANDENHTFLQTQLPLTRIEALGGVNDPETRLYTTSIIQGYAINRETAEMLVNAKSFVPMLNRIAMTTVSPETHRAISAAFCSLSGFDHLINQLLNQQILTGLIYLGLSNDIIMQAYVVTCLCRLLTANTSKDYADTFSSPLQQVLDHEKGAHAVWNLLQSESQYVAWETVRLLTLLIQHERAQYVIADVQVFRRILQLGLTSTPKPDEKKKRRKKKKKKKKDDEKERKKQEEKKKKEADNDFEKKEEIDKTTWWWKPSETAPHEYHLAVVVRSLIEMKLTHDPLVYAVKEESHEMQQFLQRLSKAAKRGMDIQADSIFLLVREGLLDLLVRFSGLTAKTAIGPLNELAHDVRYLGCETLLLLFKDPEITTFVMDSDELTKQLTTALDVVLNSCPKTSTEVLQAVCAIAVKLCDDEKHGVKYQEGLMQLPLFESIIHAAHISPPASPIQDACIYLLALLGNNDDFLPTLIKKDMYLKAWIHVAHSVHNLVQDKRNMALTNKSKALSKKIGEKEGKSINPKAKGLGVENVPASYASQFCKITPDEMLVRIWQMLDNKWAITQVWVAKVFFNLTRVMEVHEETRGGVADTPALPVVISLLASDNLLCVALGIFLLSSEVPNHQSHIFVTPYNAAELLWKMGHLPEEAYRELIVLSLCKLTRIPKNIPFLLQGTKCTTQQLLFDLMRGTKKMPASDLIKSNALMAIHQLYGNQSRSRGSLFSINVQQYKQLLALTNEFEVDGKEEDLPVHDMSLQYEKGHPQNFPLMALTLLCNLSAIRENHEAVIETGVMQQILKTLMQGEVKDSKFTRLVVMILSNIAANPENHKRIDYTDTTRVLGKIAKASSEAVIQRLACLAICNMCSSYMIMKSGFGVDKEDAKKEKRLLPVMDVLRIARLSEYVDGESTRFLAAGLCMVTTHPDYVFPSDPEDAVRDQDKVPSNAALKTAYCGFLESVLHMLNTKSAGLETVHYALQILTNISLKLDCLHECLFEKKVLKKFLEIVESDDPAMQVLAIRVLRRFSANRLQREKMVRSKRFPAIMRLVKSDKPNIRMHVAQMLCTFVHVPKQDLVKVGKVMLPAMIHSGQSADQMIYFFTVMAFFEFLKYDENLKLLVQSIPKSEENGLTVICRVLVSPPKCQYTINKSEEEEEEDKKDAKDNKEGVNEKEWPPLREVIEGLESDFDSDDDEDYEEKVRVEAVTLLKRICDNPKFVPLLVKYGAFGTIVDQLMARVFAPSVDIATILRNASINKALQADFIRDKGLECLEVLLENKEMKIKLCAAECLRDLMPYLQDHLEDAEKAFDHRVLMHLLKLILDLRHPEIEKFACDSMLTMVAFKPMRPLLIREKIIQATKYLIRKQKNGT</sequence>
<gene>
    <name evidence="10" type="ORF">LGLO00237_LOCUS18148</name>
</gene>
<dbReference type="GO" id="GO:0043495">
    <property type="term" value="F:protein-membrane adaptor activity"/>
    <property type="evidence" value="ECO:0007669"/>
    <property type="project" value="InterPro"/>
</dbReference>
<feature type="repeat" description="ARM" evidence="8">
    <location>
        <begin position="902"/>
        <end position="931"/>
    </location>
</feature>
<feature type="compositionally biased region" description="Basic and acidic residues" evidence="9">
    <location>
        <begin position="2313"/>
        <end position="2325"/>
    </location>
</feature>
<proteinExistence type="inferred from homology"/>
<evidence type="ECO:0000256" key="2">
    <source>
        <dbReference type="ARBA" id="ARBA00005462"/>
    </source>
</evidence>
<evidence type="ECO:0000256" key="7">
    <source>
        <dbReference type="ARBA" id="ARBA00026209"/>
    </source>
</evidence>
<protein>
    <recommendedName>
        <fullName evidence="7">Vacuolar protein 8</fullName>
    </recommendedName>
</protein>